<dbReference type="SUPFAM" id="SSF103473">
    <property type="entry name" value="MFS general substrate transporter"/>
    <property type="match status" value="1"/>
</dbReference>
<dbReference type="PANTHER" id="PTHR48022:SF38">
    <property type="entry name" value="MAJOR FACILITATOR SUPERFAMILY (MFS) PROFILE DOMAIN-CONTAINING PROTEIN-RELATED"/>
    <property type="match status" value="1"/>
</dbReference>
<dbReference type="PROSITE" id="PS00216">
    <property type="entry name" value="SUGAR_TRANSPORT_1"/>
    <property type="match status" value="1"/>
</dbReference>
<gene>
    <name evidence="10" type="ORF">EKO27_g7241</name>
</gene>
<evidence type="ECO:0000259" key="9">
    <source>
        <dbReference type="PROSITE" id="PS50850"/>
    </source>
</evidence>
<feature type="transmembrane region" description="Helical" evidence="8">
    <location>
        <begin position="341"/>
        <end position="362"/>
    </location>
</feature>
<feature type="transmembrane region" description="Helical" evidence="8">
    <location>
        <begin position="117"/>
        <end position="134"/>
    </location>
</feature>
<dbReference type="InterPro" id="IPR036259">
    <property type="entry name" value="MFS_trans_sf"/>
</dbReference>
<evidence type="ECO:0000256" key="5">
    <source>
        <dbReference type="ARBA" id="ARBA00022989"/>
    </source>
</evidence>
<feature type="transmembrane region" description="Helical" evidence="8">
    <location>
        <begin position="146"/>
        <end position="166"/>
    </location>
</feature>
<accession>A0A439D0F9</accession>
<keyword evidence="11" id="KW-1185">Reference proteome</keyword>
<comment type="caution">
    <text evidence="10">The sequence shown here is derived from an EMBL/GenBank/DDBJ whole genome shotgun (WGS) entry which is preliminary data.</text>
</comment>
<feature type="transmembrane region" description="Helical" evidence="8">
    <location>
        <begin position="410"/>
        <end position="427"/>
    </location>
</feature>
<dbReference type="InterPro" id="IPR020846">
    <property type="entry name" value="MFS_dom"/>
</dbReference>
<dbReference type="PANTHER" id="PTHR48022">
    <property type="entry name" value="PLASTIDIC GLUCOSE TRANSPORTER 4"/>
    <property type="match status" value="1"/>
</dbReference>
<keyword evidence="6 8" id="KW-0472">Membrane</keyword>
<comment type="similarity">
    <text evidence="2">Belongs to the major facilitator superfamily. Sugar transporter (TC 2.A.1.1) family.</text>
</comment>
<dbReference type="Proteomes" id="UP000286045">
    <property type="component" value="Unassembled WGS sequence"/>
</dbReference>
<dbReference type="Gene3D" id="1.20.1250.20">
    <property type="entry name" value="MFS general substrate transporter like domains"/>
    <property type="match status" value="1"/>
</dbReference>
<organism evidence="10 11">
    <name type="scientific">Xylaria grammica</name>
    <dbReference type="NCBI Taxonomy" id="363999"/>
    <lineage>
        <taxon>Eukaryota</taxon>
        <taxon>Fungi</taxon>
        <taxon>Dikarya</taxon>
        <taxon>Ascomycota</taxon>
        <taxon>Pezizomycotina</taxon>
        <taxon>Sordariomycetes</taxon>
        <taxon>Xylariomycetidae</taxon>
        <taxon>Xylariales</taxon>
        <taxon>Xylariaceae</taxon>
        <taxon>Xylaria</taxon>
    </lineage>
</organism>
<evidence type="ECO:0000256" key="6">
    <source>
        <dbReference type="ARBA" id="ARBA00023136"/>
    </source>
</evidence>
<dbReference type="GO" id="GO:0016020">
    <property type="term" value="C:membrane"/>
    <property type="evidence" value="ECO:0007669"/>
    <property type="project" value="UniProtKB-SubCell"/>
</dbReference>
<evidence type="ECO:0000256" key="3">
    <source>
        <dbReference type="ARBA" id="ARBA00022448"/>
    </source>
</evidence>
<dbReference type="InterPro" id="IPR050360">
    <property type="entry name" value="MFS_Sugar_Transporters"/>
</dbReference>
<evidence type="ECO:0000313" key="11">
    <source>
        <dbReference type="Proteomes" id="UP000286045"/>
    </source>
</evidence>
<keyword evidence="4 8" id="KW-0812">Transmembrane</keyword>
<protein>
    <recommendedName>
        <fullName evidence="9">Major facilitator superfamily (MFS) profile domain-containing protein</fullName>
    </recommendedName>
</protein>
<feature type="domain" description="Major facilitator superfamily (MFS) profile" evidence="9">
    <location>
        <begin position="9"/>
        <end position="464"/>
    </location>
</feature>
<feature type="region of interest" description="Disordered" evidence="7">
    <location>
        <begin position="490"/>
        <end position="509"/>
    </location>
</feature>
<comment type="subcellular location">
    <subcellularLocation>
        <location evidence="1">Membrane</location>
        <topology evidence="1">Multi-pass membrane protein</topology>
    </subcellularLocation>
</comment>
<keyword evidence="5 8" id="KW-1133">Transmembrane helix</keyword>
<dbReference type="EMBL" id="RYZI01000232">
    <property type="protein sequence ID" value="RWA07856.1"/>
    <property type="molecule type" value="Genomic_DNA"/>
</dbReference>
<evidence type="ECO:0000256" key="4">
    <source>
        <dbReference type="ARBA" id="ARBA00022692"/>
    </source>
</evidence>
<dbReference type="InterPro" id="IPR005828">
    <property type="entry name" value="MFS_sugar_transport-like"/>
</dbReference>
<feature type="transmembrane region" description="Helical" evidence="8">
    <location>
        <begin position="57"/>
        <end position="79"/>
    </location>
</feature>
<dbReference type="GO" id="GO:0005351">
    <property type="term" value="F:carbohydrate:proton symporter activity"/>
    <property type="evidence" value="ECO:0007669"/>
    <property type="project" value="TreeGrafter"/>
</dbReference>
<evidence type="ECO:0000256" key="2">
    <source>
        <dbReference type="ARBA" id="ARBA00010992"/>
    </source>
</evidence>
<feature type="transmembrane region" description="Helical" evidence="8">
    <location>
        <begin position="439"/>
        <end position="460"/>
    </location>
</feature>
<feature type="compositionally biased region" description="Basic and acidic residues" evidence="7">
    <location>
        <begin position="499"/>
        <end position="509"/>
    </location>
</feature>
<dbReference type="InterPro" id="IPR003663">
    <property type="entry name" value="Sugar/inositol_transpt"/>
</dbReference>
<dbReference type="Pfam" id="PF00083">
    <property type="entry name" value="Sugar_tr"/>
    <property type="match status" value="1"/>
</dbReference>
<feature type="transmembrane region" description="Helical" evidence="8">
    <location>
        <begin position="275"/>
        <end position="298"/>
    </location>
</feature>
<dbReference type="PRINTS" id="PR00171">
    <property type="entry name" value="SUGRTRNSPORT"/>
</dbReference>
<feature type="transmembrane region" description="Helical" evidence="8">
    <location>
        <begin position="91"/>
        <end position="111"/>
    </location>
</feature>
<dbReference type="InterPro" id="IPR005829">
    <property type="entry name" value="Sugar_transporter_CS"/>
</dbReference>
<feature type="transmembrane region" description="Helical" evidence="8">
    <location>
        <begin position="178"/>
        <end position="201"/>
    </location>
</feature>
<evidence type="ECO:0000256" key="8">
    <source>
        <dbReference type="SAM" id="Phobius"/>
    </source>
</evidence>
<evidence type="ECO:0000313" key="10">
    <source>
        <dbReference type="EMBL" id="RWA07856.1"/>
    </source>
</evidence>
<sequence length="509" mass="56130">MSSFYNNVVIAFAALGSFSYGYCASVFGSVIGLPGWYVYFDLPMTGEEGYAEKTTPVIATANGVISAGGGVGSLFAMWSADALGRRASIQLGAFFSLLGGALQGSAVNLPMFQAGRFIAGVGIGLLVVVCPMYMSELAPVERRGWLVGHHAIFLVIGYTFAGWIAYACYFSPEHLLQFAWRFPMSFQTFPPLVLLAGSIWLPRSPRWLMSHGHEKEALRVLHRLRQPTASGREEANLEFNQIQEQLALEKQNLEASGGNIWQLLWTKRSYRKRMILGFLTQFGAEFGGPLVITNYLVILVQSLGQTGSKPLLVTALYLTTAGFIWNPLGSWLHDRIPSRRGMLIVGMICNVITISLLVAIFATYQNTDNQSGKIAGIAVIFIYLALEGTMIDTTMYLYVAEIFPMELRSIGMGFSLFGQFAATIILLQTTPIGLNNVGWRYFLLLIVSSAVFAPVIWYWWPETAGLTIEQVARAFGDEVTQTSSTVVMTSVESEQVENSDEHPRAKYLE</sequence>
<evidence type="ECO:0000256" key="7">
    <source>
        <dbReference type="SAM" id="MobiDB-lite"/>
    </source>
</evidence>
<evidence type="ECO:0000256" key="1">
    <source>
        <dbReference type="ARBA" id="ARBA00004141"/>
    </source>
</evidence>
<feature type="transmembrane region" description="Helical" evidence="8">
    <location>
        <begin position="310"/>
        <end position="329"/>
    </location>
</feature>
<keyword evidence="3" id="KW-0813">Transport</keyword>
<dbReference type="PROSITE" id="PS50850">
    <property type="entry name" value="MFS"/>
    <property type="match status" value="1"/>
</dbReference>
<dbReference type="AlphaFoldDB" id="A0A439D0F9"/>
<reference evidence="10 11" key="1">
    <citation type="submission" date="2018-12" db="EMBL/GenBank/DDBJ databases">
        <title>Draft genome sequence of Xylaria grammica IHI A82.</title>
        <authorList>
            <person name="Buettner E."/>
            <person name="Kellner H."/>
        </authorList>
    </citation>
    <scope>NUCLEOTIDE SEQUENCE [LARGE SCALE GENOMIC DNA]</scope>
    <source>
        <strain evidence="10 11">IHI A82</strain>
    </source>
</reference>
<proteinExistence type="inferred from homology"/>
<feature type="transmembrane region" description="Helical" evidence="8">
    <location>
        <begin position="12"/>
        <end position="37"/>
    </location>
</feature>
<name>A0A439D0F9_9PEZI</name>
<dbReference type="PROSITE" id="PS00217">
    <property type="entry name" value="SUGAR_TRANSPORT_2"/>
    <property type="match status" value="1"/>
</dbReference>
<feature type="transmembrane region" description="Helical" evidence="8">
    <location>
        <begin position="374"/>
        <end position="398"/>
    </location>
</feature>